<dbReference type="AlphaFoldDB" id="A0A3B7RP98"/>
<evidence type="ECO:0000313" key="2">
    <source>
        <dbReference type="EMBL" id="AYA36047.1"/>
    </source>
</evidence>
<dbReference type="Pfam" id="PF12867">
    <property type="entry name" value="DinB_2"/>
    <property type="match status" value="1"/>
</dbReference>
<dbReference type="Proteomes" id="UP000262802">
    <property type="component" value="Chromosome"/>
</dbReference>
<dbReference type="SUPFAM" id="SSF109854">
    <property type="entry name" value="DinB/YfiT-like putative metalloenzymes"/>
    <property type="match status" value="1"/>
</dbReference>
<organism evidence="2 3">
    <name type="scientific">Hymenobacter oligotrophus</name>
    <dbReference type="NCBI Taxonomy" id="2319843"/>
    <lineage>
        <taxon>Bacteria</taxon>
        <taxon>Pseudomonadati</taxon>
        <taxon>Bacteroidota</taxon>
        <taxon>Cytophagia</taxon>
        <taxon>Cytophagales</taxon>
        <taxon>Hymenobacteraceae</taxon>
        <taxon>Hymenobacter</taxon>
    </lineage>
</organism>
<dbReference type="InterPro" id="IPR034660">
    <property type="entry name" value="DinB/YfiT-like"/>
</dbReference>
<feature type="domain" description="DinB-like" evidence="1">
    <location>
        <begin position="33"/>
        <end position="167"/>
    </location>
</feature>
<sequence length="182" mass="20484">MNYRTIRPADTEYGAYYARYISLIPDGTDPLQQLRHQQTELKQMIGSLSDEQALLRYAPGKWSIKETLLHIIDTERIFAYRALRVGRGDKQPLPGFEQDEYVVTSGADARSLASLLAEYDAVRAATLSLFESFGPEAYEQQGTASNQPVTTRALAYITAGHEAHHLLLWRERSLPLLQTAQA</sequence>
<name>A0A3B7RP98_9BACT</name>
<dbReference type="InterPro" id="IPR024775">
    <property type="entry name" value="DinB-like"/>
</dbReference>
<protein>
    <submittedName>
        <fullName evidence="2">DinB family protein</fullName>
    </submittedName>
</protein>
<gene>
    <name evidence="2" type="ORF">D3Y59_02625</name>
</gene>
<dbReference type="EMBL" id="CP032317">
    <property type="protein sequence ID" value="AYA36047.1"/>
    <property type="molecule type" value="Genomic_DNA"/>
</dbReference>
<keyword evidence="3" id="KW-1185">Reference proteome</keyword>
<dbReference type="OrthoDB" id="9793216at2"/>
<accession>A0A3B7RP98</accession>
<dbReference type="Gene3D" id="1.20.120.450">
    <property type="entry name" value="dinb family like domain"/>
    <property type="match status" value="1"/>
</dbReference>
<proteinExistence type="predicted"/>
<evidence type="ECO:0000259" key="1">
    <source>
        <dbReference type="Pfam" id="PF12867"/>
    </source>
</evidence>
<dbReference type="RefSeq" id="WP_119443634.1">
    <property type="nucleotide sequence ID" value="NZ_CP032317.1"/>
</dbReference>
<dbReference type="KEGG" id="hyh:D3Y59_02625"/>
<reference evidence="2 3" key="1">
    <citation type="submission" date="2018-09" db="EMBL/GenBank/DDBJ databases">
        <title>Hymenobacter medium sp. nov., isolated from R2A medium.</title>
        <authorList>
            <person name="Yingchao G."/>
        </authorList>
    </citation>
    <scope>NUCLEOTIDE SEQUENCE [LARGE SCALE GENOMIC DNA]</scope>
    <source>
        <strain evidence="3">sh-6</strain>
    </source>
</reference>
<evidence type="ECO:0000313" key="3">
    <source>
        <dbReference type="Proteomes" id="UP000262802"/>
    </source>
</evidence>